<name>A0A0K0EG79_STRER</name>
<evidence type="ECO:0000313" key="5">
    <source>
        <dbReference type="WBParaSite" id="TCONS_00015011.p1"/>
    </source>
</evidence>
<evidence type="ECO:0000256" key="1">
    <source>
        <dbReference type="SAM" id="Phobius"/>
    </source>
</evidence>
<evidence type="ECO:0000313" key="3">
    <source>
        <dbReference type="Proteomes" id="UP000035681"/>
    </source>
</evidence>
<feature type="transmembrane region" description="Helical" evidence="1">
    <location>
        <begin position="340"/>
        <end position="367"/>
    </location>
</feature>
<feature type="chain" id="PRO_5005328128" evidence="2">
    <location>
        <begin position="21"/>
        <end position="400"/>
    </location>
</feature>
<keyword evidence="2" id="KW-0732">Signal</keyword>
<accession>A0A0K0EG79</accession>
<proteinExistence type="predicted"/>
<keyword evidence="3" id="KW-1185">Reference proteome</keyword>
<evidence type="ECO:0000256" key="2">
    <source>
        <dbReference type="SAM" id="SignalP"/>
    </source>
</evidence>
<dbReference type="WBParaSite" id="TCONS_00015011.p1">
    <property type="protein sequence ID" value="TCONS_00015011.p1"/>
    <property type="gene ID" value="XLOC_010223"/>
</dbReference>
<reference evidence="4" key="1">
    <citation type="submission" date="2015-08" db="UniProtKB">
        <authorList>
            <consortium name="WormBaseParasite"/>
        </authorList>
    </citation>
    <scope>IDENTIFICATION</scope>
</reference>
<keyword evidence="1" id="KW-0472">Membrane</keyword>
<protein>
    <submittedName>
        <fullName evidence="4">Chitin-binding type-2 domain-containing protein</fullName>
    </submittedName>
    <submittedName>
        <fullName evidence="5">EF-hand domain-containing protein</fullName>
    </submittedName>
</protein>
<dbReference type="AlphaFoldDB" id="A0A0K0EG79"/>
<feature type="signal peptide" evidence="2">
    <location>
        <begin position="1"/>
        <end position="20"/>
    </location>
</feature>
<keyword evidence="1" id="KW-0812">Transmembrane</keyword>
<dbReference type="Proteomes" id="UP000035681">
    <property type="component" value="Unplaced"/>
</dbReference>
<sequence length="400" mass="46766">MKLLLLFNIIFITLFSIINCQNSNDIVNEGNDEFIDVSKAKINPYKDIIEKESFPPFIRCETLGTTFEMFFYNSTFMNCAPAQWTCEYDDLILLPNKTMAHCYNRRNFGVACLYGGFRPMSRCRHNYKKCGINYFNCKEKKPRKVVEYSDNFLYKLEEAVKSKNISIDEELLEKIKEAGDRRISSNITDIKDYEENVIEVDDDYLSKDDDMFDRNFTENIPTEMLYTTTTLITTSKLNKTLYNDISTPIIPVFDKTKDKNVSFNEFLNTTYSITTTLTSKNYLSNDIPLNNTTTDKKYNETLENINLLENNDIQQNISTQNSQIFTNIIKFYDNPIKNTVIIFLSIIIVIILIFICFKMCGSATYVYEVAEHQRLMDINVNSTTFKNETFNSNYYNRRTN</sequence>
<evidence type="ECO:0000313" key="4">
    <source>
        <dbReference type="WBParaSite" id="SSTP_0000848900.1"/>
    </source>
</evidence>
<keyword evidence="1" id="KW-1133">Transmembrane helix</keyword>
<organism evidence="4">
    <name type="scientific">Strongyloides stercoralis</name>
    <name type="common">Threadworm</name>
    <dbReference type="NCBI Taxonomy" id="6248"/>
    <lineage>
        <taxon>Eukaryota</taxon>
        <taxon>Metazoa</taxon>
        <taxon>Ecdysozoa</taxon>
        <taxon>Nematoda</taxon>
        <taxon>Chromadorea</taxon>
        <taxon>Rhabditida</taxon>
        <taxon>Tylenchina</taxon>
        <taxon>Panagrolaimomorpha</taxon>
        <taxon>Strongyloidoidea</taxon>
        <taxon>Strongyloididae</taxon>
        <taxon>Strongyloides</taxon>
    </lineage>
</organism>
<dbReference type="WBParaSite" id="SSTP_0000848900.1">
    <property type="protein sequence ID" value="SSTP_0000848900.1"/>
    <property type="gene ID" value="SSTP_0000848900"/>
</dbReference>